<dbReference type="GO" id="GO:0007155">
    <property type="term" value="P:cell adhesion"/>
    <property type="evidence" value="ECO:0007669"/>
    <property type="project" value="TreeGrafter"/>
</dbReference>
<dbReference type="Pfam" id="PF02469">
    <property type="entry name" value="Fasciclin"/>
    <property type="match status" value="1"/>
</dbReference>
<dbReference type="InterPro" id="IPR036378">
    <property type="entry name" value="FAS1_dom_sf"/>
</dbReference>
<organism evidence="2">
    <name type="scientific">Griffithsia pacifica</name>
    <name type="common">Red alga</name>
    <dbReference type="NCBI Taxonomy" id="35689"/>
    <lineage>
        <taxon>Eukaryota</taxon>
        <taxon>Rhodophyta</taxon>
        <taxon>Florideophyceae</taxon>
        <taxon>Rhodymeniophycidae</taxon>
        <taxon>Ceramiales</taxon>
        <taxon>Ceramiaceae</taxon>
        <taxon>Griffithsia</taxon>
    </lineage>
</organism>
<gene>
    <name evidence="2" type="primary">rpeCf9</name>
</gene>
<evidence type="ECO:0000313" key="2">
    <source>
        <dbReference type="EMBL" id="ATG31135.1"/>
    </source>
</evidence>
<reference evidence="2" key="1">
    <citation type="journal article" date="2017" name="Nature">
        <title>Structure of phycobilisome from the red alga Griffithsia pacifica.</title>
        <authorList>
            <person name="Zhang J."/>
            <person name="Ma J."/>
            <person name="Liu D."/>
            <person name="Qin S."/>
            <person name="Sun S."/>
            <person name="Zhao J."/>
            <person name="Sui S.F."/>
        </authorList>
    </citation>
    <scope>NUCLEOTIDE SEQUENCE</scope>
</reference>
<dbReference type="GO" id="GO:0005615">
    <property type="term" value="C:extracellular space"/>
    <property type="evidence" value="ECO:0007669"/>
    <property type="project" value="TreeGrafter"/>
</dbReference>
<dbReference type="AlphaFoldDB" id="A0A291FEC1"/>
<protein>
    <submittedName>
        <fullName evidence="2">LR9</fullName>
    </submittedName>
</protein>
<dbReference type="PANTHER" id="PTHR10900:SF77">
    <property type="entry name" value="FI19380P1"/>
    <property type="match status" value="1"/>
</dbReference>
<sequence length="362" mass="38673">MHRKPSLSHNLNHNKPCLQPSFCANHLSRFDLPTSSPRPLASVVVLSAMAFVSAPHSSIRSSNSSFTPTTPARRPVCHNAPVVTPRMTFGQTVKETLESNPRYGNLVKLAAAGGVDLEVSNCTVFAPTNGALSGERYDELLADPVAARNVVLRHILPDQVLTSKAIKGCSFWDSLPGGPLPYEGIGPVVKIAGVRLLNESSDDECDNGTIHVIDGIISTPLAKPTPFAGVFEPSVPMLESRDDIATAVYPPVTPDVRRAFGAASAPSTVGGRKAMGLIKQLPFWMYGPPFNASKQEDFEPISIANPDVSSVDYQLMPPGSVIVQPDEVSAAKMLPVSGMSKHIGKTKRLVEGDGLSDYSRLD</sequence>
<evidence type="ECO:0000259" key="1">
    <source>
        <dbReference type="PROSITE" id="PS50213"/>
    </source>
</evidence>
<dbReference type="InterPro" id="IPR000782">
    <property type="entry name" value="FAS1_domain"/>
</dbReference>
<accession>A0A291FEC1</accession>
<proteinExistence type="evidence at transcript level"/>
<dbReference type="EMBL" id="MF523564">
    <property type="protein sequence ID" value="ATG31135.1"/>
    <property type="molecule type" value="mRNA"/>
</dbReference>
<dbReference type="GO" id="GO:0030198">
    <property type="term" value="P:extracellular matrix organization"/>
    <property type="evidence" value="ECO:0007669"/>
    <property type="project" value="TreeGrafter"/>
</dbReference>
<dbReference type="Gene3D" id="2.30.180.10">
    <property type="entry name" value="FAS1 domain"/>
    <property type="match status" value="1"/>
</dbReference>
<name>A0A291FEC1_GRIPA</name>
<feature type="domain" description="FAS1" evidence="1">
    <location>
        <begin position="90"/>
        <end position="217"/>
    </location>
</feature>
<dbReference type="SUPFAM" id="SSF82153">
    <property type="entry name" value="FAS1 domain"/>
    <property type="match status" value="1"/>
</dbReference>
<dbReference type="GO" id="GO:0050839">
    <property type="term" value="F:cell adhesion molecule binding"/>
    <property type="evidence" value="ECO:0007669"/>
    <property type="project" value="TreeGrafter"/>
</dbReference>
<dbReference type="PANTHER" id="PTHR10900">
    <property type="entry name" value="PERIOSTIN-RELATED"/>
    <property type="match status" value="1"/>
</dbReference>
<dbReference type="GO" id="GO:0031012">
    <property type="term" value="C:extracellular matrix"/>
    <property type="evidence" value="ECO:0007669"/>
    <property type="project" value="TreeGrafter"/>
</dbReference>
<dbReference type="InterPro" id="IPR050904">
    <property type="entry name" value="Adhesion/Biosynth-related"/>
</dbReference>
<dbReference type="SMART" id="SM00554">
    <property type="entry name" value="FAS1"/>
    <property type="match status" value="1"/>
</dbReference>
<dbReference type="PROSITE" id="PS50213">
    <property type="entry name" value="FAS1"/>
    <property type="match status" value="1"/>
</dbReference>
<dbReference type="IntAct" id="A0A291FEC1">
    <property type="interactions" value="1"/>
</dbReference>